<evidence type="ECO:0000313" key="2">
    <source>
        <dbReference type="Proteomes" id="UP000198734"/>
    </source>
</evidence>
<dbReference type="EMBL" id="FOXU01000004">
    <property type="protein sequence ID" value="SFQ51084.1"/>
    <property type="molecule type" value="Genomic_DNA"/>
</dbReference>
<evidence type="ECO:0000313" key="1">
    <source>
        <dbReference type="EMBL" id="SFQ51084.1"/>
    </source>
</evidence>
<dbReference type="STRING" id="126156.SAMN05421670_2362"/>
<accession>A0A1I5Z3M9</accession>
<proteinExistence type="predicted"/>
<dbReference type="InterPro" id="IPR006626">
    <property type="entry name" value="PbH1"/>
</dbReference>
<dbReference type="SUPFAM" id="SSF51126">
    <property type="entry name" value="Pectin lyase-like"/>
    <property type="match status" value="1"/>
</dbReference>
<gene>
    <name evidence="1" type="ORF">SAMN05421670_2362</name>
</gene>
<sequence length="491" mass="53952">MRKIKWKELFFTLSLMIFYGLNDEDSLITKQSTDSFSYIDIMEFGAIGDGKTDDTVAFQKASQENGVLRLDSEKTYLINKTIVLDLNKINGIQANNAKILISEDVPAFHLKGNKVDGGAEPPSNLGLEHEFSAVIDGLHVYSKNHIGTALVLDGTFGVNISNSHFYNLKTGIELINKNRNVIITENQIWDVAEYGIHYNNSNTHQSIISNNHVSYAKIAILFENGDVHNTQMNSNDIEVGHSVNNNTLSAIKVICDKLNSQFSQAQIVGNSIEDHFLAKEGIVNLYAESMDTSQIRADQVPYIGMIELVANEFSGSSNALILENINDLIVNGNTFKLITDVFISIFTGGEGINISGNTFSGKLDKNSGGKVLKVEGGVVGYSSSLRFFMFNNNSAYNLSDNLISMKRKDGLKEEFQVSVVSICNNILNTSSLNDTVKSTDYVIDINVPSLKATNFSSNIITGENINLKALRISGENESNLVIKDNIISGLK</sequence>
<dbReference type="Gene3D" id="2.160.20.10">
    <property type="entry name" value="Single-stranded right-handed beta-helix, Pectin lyase-like"/>
    <property type="match status" value="1"/>
</dbReference>
<organism evidence="1 2">
    <name type="scientific">Psychrobacillus psychrotolerans</name>
    <dbReference type="NCBI Taxonomy" id="126156"/>
    <lineage>
        <taxon>Bacteria</taxon>
        <taxon>Bacillati</taxon>
        <taxon>Bacillota</taxon>
        <taxon>Bacilli</taxon>
        <taxon>Bacillales</taxon>
        <taxon>Bacillaceae</taxon>
        <taxon>Psychrobacillus</taxon>
    </lineage>
</organism>
<dbReference type="OrthoDB" id="2501352at2"/>
<dbReference type="SMART" id="SM00710">
    <property type="entry name" value="PbH1"/>
    <property type="match status" value="5"/>
</dbReference>
<name>A0A1I5Z3M9_9BACI</name>
<dbReference type="InterPro" id="IPR011050">
    <property type="entry name" value="Pectin_lyase_fold/virulence"/>
</dbReference>
<dbReference type="InterPro" id="IPR012334">
    <property type="entry name" value="Pectin_lyas_fold"/>
</dbReference>
<dbReference type="RefSeq" id="WP_093537098.1">
    <property type="nucleotide sequence ID" value="NZ_FOXU01000004.1"/>
</dbReference>
<dbReference type="AlphaFoldDB" id="A0A1I5Z3M9"/>
<reference evidence="2" key="1">
    <citation type="submission" date="2016-10" db="EMBL/GenBank/DDBJ databases">
        <authorList>
            <person name="Varghese N."/>
            <person name="Submissions S."/>
        </authorList>
    </citation>
    <scope>NUCLEOTIDE SEQUENCE [LARGE SCALE GENOMIC DNA]</scope>
    <source>
        <strain evidence="2">DSM 11706</strain>
    </source>
</reference>
<dbReference type="Proteomes" id="UP000198734">
    <property type="component" value="Unassembled WGS sequence"/>
</dbReference>
<evidence type="ECO:0008006" key="3">
    <source>
        <dbReference type="Google" id="ProtNLM"/>
    </source>
</evidence>
<protein>
    <recommendedName>
        <fullName evidence="3">Pectate lyase superfamily protein</fullName>
    </recommendedName>
</protein>
<keyword evidence="2" id="KW-1185">Reference proteome</keyword>